<proteinExistence type="predicted"/>
<dbReference type="InterPro" id="IPR043502">
    <property type="entry name" value="DNA/RNA_pol_sf"/>
</dbReference>
<evidence type="ECO:0000313" key="2">
    <source>
        <dbReference type="EMBL" id="SOQ41134.1"/>
    </source>
</evidence>
<name>A0A2H1VLK7_SPOFR</name>
<feature type="compositionally biased region" description="Polar residues" evidence="1">
    <location>
        <begin position="83"/>
        <end position="92"/>
    </location>
</feature>
<dbReference type="SUPFAM" id="SSF56672">
    <property type="entry name" value="DNA/RNA polymerases"/>
    <property type="match status" value="1"/>
</dbReference>
<dbReference type="AlphaFoldDB" id="A0A2H1VLK7"/>
<feature type="region of interest" description="Disordered" evidence="1">
    <location>
        <begin position="1"/>
        <end position="35"/>
    </location>
</feature>
<sequence>MNRDDDAEPYNNKVRHHIEPTGPSVHERTRPLPPNRYQKVKQEFWPMQEMGNYRPSKSAWASPLRAVAKKNGDIGPCGDYRPNQKQAPTEASLSWLDK</sequence>
<protein>
    <submittedName>
        <fullName evidence="2">SFRICE_018019</fullName>
    </submittedName>
</protein>
<accession>A0A2H1VLK7</accession>
<organism evidence="2">
    <name type="scientific">Spodoptera frugiperda</name>
    <name type="common">Fall armyworm</name>
    <dbReference type="NCBI Taxonomy" id="7108"/>
    <lineage>
        <taxon>Eukaryota</taxon>
        <taxon>Metazoa</taxon>
        <taxon>Ecdysozoa</taxon>
        <taxon>Arthropoda</taxon>
        <taxon>Hexapoda</taxon>
        <taxon>Insecta</taxon>
        <taxon>Pterygota</taxon>
        <taxon>Neoptera</taxon>
        <taxon>Endopterygota</taxon>
        <taxon>Lepidoptera</taxon>
        <taxon>Glossata</taxon>
        <taxon>Ditrysia</taxon>
        <taxon>Noctuoidea</taxon>
        <taxon>Noctuidae</taxon>
        <taxon>Amphipyrinae</taxon>
        <taxon>Spodoptera</taxon>
    </lineage>
</organism>
<evidence type="ECO:0000256" key="1">
    <source>
        <dbReference type="SAM" id="MobiDB-lite"/>
    </source>
</evidence>
<dbReference type="GO" id="GO:0071897">
    <property type="term" value="P:DNA biosynthetic process"/>
    <property type="evidence" value="ECO:0007669"/>
    <property type="project" value="UniProtKB-ARBA"/>
</dbReference>
<gene>
    <name evidence="2" type="ORF">SFRICE_018019</name>
</gene>
<dbReference type="Gene3D" id="3.10.10.10">
    <property type="entry name" value="HIV Type 1 Reverse Transcriptase, subunit A, domain 1"/>
    <property type="match status" value="1"/>
</dbReference>
<reference evidence="2" key="1">
    <citation type="submission" date="2016-07" db="EMBL/GenBank/DDBJ databases">
        <authorList>
            <person name="Bretaudeau A."/>
        </authorList>
    </citation>
    <scope>NUCLEOTIDE SEQUENCE</scope>
    <source>
        <strain evidence="2">Rice</strain>
        <tissue evidence="2">Whole body</tissue>
    </source>
</reference>
<dbReference type="EMBL" id="ODYU01002964">
    <property type="protein sequence ID" value="SOQ41134.1"/>
    <property type="molecule type" value="Genomic_DNA"/>
</dbReference>
<feature type="region of interest" description="Disordered" evidence="1">
    <location>
        <begin position="71"/>
        <end position="98"/>
    </location>
</feature>